<keyword evidence="2" id="KW-1015">Disulfide bond</keyword>
<dbReference type="PRINTS" id="PR01079">
    <property type="entry name" value="GABAARALPHA"/>
</dbReference>
<dbReference type="GO" id="GO:0005230">
    <property type="term" value="F:extracellular ligand-gated monoatomic ion channel activity"/>
    <property type="evidence" value="ECO:0007669"/>
    <property type="project" value="InterPro"/>
</dbReference>
<dbReference type="InterPro" id="IPR006202">
    <property type="entry name" value="Neur_chan_lig-bd"/>
</dbReference>
<reference evidence="4" key="1">
    <citation type="submission" date="2025-08" db="UniProtKB">
        <authorList>
            <consortium name="Ensembl"/>
        </authorList>
    </citation>
    <scope>IDENTIFICATION</scope>
</reference>
<dbReference type="GeneTree" id="ENSGT00940000159024"/>
<dbReference type="GO" id="GO:0004890">
    <property type="term" value="F:GABA-A receptor activity"/>
    <property type="evidence" value="ECO:0007669"/>
    <property type="project" value="InterPro"/>
</dbReference>
<evidence type="ECO:0000259" key="3">
    <source>
        <dbReference type="Pfam" id="PF02931"/>
    </source>
</evidence>
<name>A0A8C3ABI6_CYCLU</name>
<evidence type="ECO:0000256" key="2">
    <source>
        <dbReference type="ARBA" id="ARBA00023157"/>
    </source>
</evidence>
<dbReference type="Pfam" id="PF02931">
    <property type="entry name" value="Neur_chan_LBD"/>
    <property type="match status" value="1"/>
</dbReference>
<sequence length="137" mass="15700">MVSAQKKKETATAMWPASIRTLLYFLCLKISGQTKKDERIYPENFTRILDRLLDGYDNRLRPGFGGPVTEVKTDIYVTSFGPVSDVEMEYTMDVFFRQTWVDRRLIHVTAPVTDGYLCHKNQPQGSAAHRCRFSTAS</sequence>
<proteinExistence type="predicted"/>
<dbReference type="InterPro" id="IPR036734">
    <property type="entry name" value="Neur_chan_lig-bd_sf"/>
</dbReference>
<protein>
    <submittedName>
        <fullName evidence="4">Gamma-aminobutyric acid type A receptor subunit alpha4</fullName>
    </submittedName>
</protein>
<dbReference type="Ensembl" id="ENSCLMT00005040355.1">
    <property type="protein sequence ID" value="ENSCLMP00005038880.1"/>
    <property type="gene ID" value="ENSCLMG00005018376.1"/>
</dbReference>
<gene>
    <name evidence="4" type="primary">gabra4</name>
</gene>
<evidence type="ECO:0000256" key="1">
    <source>
        <dbReference type="ARBA" id="ARBA00004651"/>
    </source>
</evidence>
<organism evidence="4 5">
    <name type="scientific">Cyclopterus lumpus</name>
    <name type="common">Lumpsucker</name>
    <dbReference type="NCBI Taxonomy" id="8103"/>
    <lineage>
        <taxon>Eukaryota</taxon>
        <taxon>Metazoa</taxon>
        <taxon>Chordata</taxon>
        <taxon>Craniata</taxon>
        <taxon>Vertebrata</taxon>
        <taxon>Euteleostomi</taxon>
        <taxon>Actinopterygii</taxon>
        <taxon>Neopterygii</taxon>
        <taxon>Teleostei</taxon>
        <taxon>Neoteleostei</taxon>
        <taxon>Acanthomorphata</taxon>
        <taxon>Eupercaria</taxon>
        <taxon>Perciformes</taxon>
        <taxon>Cottioidei</taxon>
        <taxon>Cottales</taxon>
        <taxon>Cyclopteridae</taxon>
        <taxon>Cyclopterus</taxon>
    </lineage>
</organism>
<reference evidence="4" key="2">
    <citation type="submission" date="2025-09" db="UniProtKB">
        <authorList>
            <consortium name="Ensembl"/>
        </authorList>
    </citation>
    <scope>IDENTIFICATION</scope>
</reference>
<dbReference type="GO" id="GO:0005886">
    <property type="term" value="C:plasma membrane"/>
    <property type="evidence" value="ECO:0007669"/>
    <property type="project" value="UniProtKB-SubCell"/>
</dbReference>
<evidence type="ECO:0000313" key="5">
    <source>
        <dbReference type="Proteomes" id="UP000694565"/>
    </source>
</evidence>
<dbReference type="InterPro" id="IPR001390">
    <property type="entry name" value="GABAAa_rcpt"/>
</dbReference>
<dbReference type="AlphaFoldDB" id="A0A8C3ABI6"/>
<comment type="subcellular location">
    <subcellularLocation>
        <location evidence="1">Cell membrane</location>
        <topology evidence="1">Multi-pass membrane protein</topology>
    </subcellularLocation>
</comment>
<dbReference type="Gene3D" id="2.70.170.10">
    <property type="entry name" value="Neurotransmitter-gated ion-channel ligand-binding domain"/>
    <property type="match status" value="1"/>
</dbReference>
<dbReference type="SUPFAM" id="SSF63712">
    <property type="entry name" value="Nicotinic receptor ligand binding domain-like"/>
    <property type="match status" value="1"/>
</dbReference>
<evidence type="ECO:0000313" key="4">
    <source>
        <dbReference type="Ensembl" id="ENSCLMP00005038880.1"/>
    </source>
</evidence>
<accession>A0A8C3ABI6</accession>
<keyword evidence="5" id="KW-1185">Reference proteome</keyword>
<feature type="domain" description="Neurotransmitter-gated ion-channel ligand-binding" evidence="3">
    <location>
        <begin position="46"/>
        <end position="105"/>
    </location>
</feature>
<dbReference type="Proteomes" id="UP000694565">
    <property type="component" value="Unplaced"/>
</dbReference>